<feature type="transmembrane region" description="Helical" evidence="10">
    <location>
        <begin position="169"/>
        <end position="188"/>
    </location>
</feature>
<dbReference type="Pfam" id="PF14798">
    <property type="entry name" value="Ca_hom_mod"/>
    <property type="match status" value="2"/>
</dbReference>
<evidence type="ECO:0000313" key="12">
    <source>
        <dbReference type="Proteomes" id="UP001159427"/>
    </source>
</evidence>
<dbReference type="Proteomes" id="UP001159427">
    <property type="component" value="Unassembled WGS sequence"/>
</dbReference>
<keyword evidence="5 10" id="KW-1133">Transmembrane helix</keyword>
<proteinExistence type="inferred from homology"/>
<evidence type="ECO:0000256" key="8">
    <source>
        <dbReference type="ARBA" id="ARBA00023303"/>
    </source>
</evidence>
<protein>
    <submittedName>
        <fullName evidence="11">Uncharacterized protein</fullName>
    </submittedName>
</protein>
<gene>
    <name evidence="11" type="ORF">PEVE_00044210</name>
</gene>
<evidence type="ECO:0000256" key="7">
    <source>
        <dbReference type="ARBA" id="ARBA00023136"/>
    </source>
</evidence>
<keyword evidence="6" id="KW-0406">Ion transport</keyword>
<comment type="caution">
    <text evidence="11">The sequence shown here is derived from an EMBL/GenBank/DDBJ whole genome shotgun (WGS) entry which is preliminary data.</text>
</comment>
<feature type="transmembrane region" description="Helical" evidence="10">
    <location>
        <begin position="536"/>
        <end position="558"/>
    </location>
</feature>
<comment type="subcellular location">
    <subcellularLocation>
        <location evidence="1">Membrane</location>
        <topology evidence="1">Multi-pass membrane protein</topology>
    </subcellularLocation>
</comment>
<keyword evidence="12" id="KW-1185">Reference proteome</keyword>
<feature type="region of interest" description="Disordered" evidence="9">
    <location>
        <begin position="799"/>
        <end position="831"/>
    </location>
</feature>
<keyword evidence="8" id="KW-0407">Ion channel</keyword>
<keyword evidence="7 10" id="KW-0472">Membrane</keyword>
<dbReference type="InterPro" id="IPR029569">
    <property type="entry name" value="CALHM"/>
</dbReference>
<reference evidence="11 12" key="1">
    <citation type="submission" date="2022-05" db="EMBL/GenBank/DDBJ databases">
        <authorList>
            <consortium name="Genoscope - CEA"/>
            <person name="William W."/>
        </authorList>
    </citation>
    <scope>NUCLEOTIDE SEQUENCE [LARGE SCALE GENOMIC DNA]</scope>
</reference>
<feature type="transmembrane region" description="Helical" evidence="10">
    <location>
        <begin position="587"/>
        <end position="606"/>
    </location>
</feature>
<dbReference type="PANTHER" id="PTHR32261:SF1">
    <property type="entry name" value="CALCIUM HOMEOSTASIS MODULATOR PROTEIN"/>
    <property type="match status" value="1"/>
</dbReference>
<dbReference type="PANTHER" id="PTHR32261">
    <property type="entry name" value="CALCIUM HOMEOSTASIS MODULATOR PROTEIN"/>
    <property type="match status" value="1"/>
</dbReference>
<sequence>MNALISSFYVLLRDSKRSLLYGTMAALTIGLQELFESVVFDCPCERHFVYGMLFLWAPSFLLFLPGILLEKKLRRKFPRRIYKTENAEKPITRQFRTLSFTLEMFVRASVAPIAWLVMSFLQQKYYTCAYFGPPLDRDIARNNATDECYSKLGPRSIELEDIYKTNSQIAGWSLTIIAMLTLFASVCIRRCNEKEKHLRMPSPQYYLYVEAKEALEQFHTKAKELAKQNATRNVQIFLQNANKKGFDESIQEVAESLLSKYEQFFPIPPESPTYTTPVVMVDSPLKFPELLSEIDGPQIPKDEYPRHTTIEVDEDSKKLQLTPLNRNRMRKGQRSCGRVLALNSGNKANVAKQKKILTFGPILASVTPKAVSLQLNGMLMMWKIQQAIQDDAIRTARIHPAVHSARLPRSREPSQPALSYEHIENFTKDLKVRRDLAETGPARFETKDITSTMKLFTIFKYHYSHLFVHKIAGFVKICVTLIELCQPLAMNALISSFSILLRNSKRSLLYGSMAALTIGLQELFESVVFDCPCERHFVYGMLFLWAPSFLLFLPGILLEKKLWRKFPRRIYKTENAEKPITRQFRTLLFTPTYFVRASVAPIAWLVMSFLQQKYYTCAYFGPPLDRDIARNNATDECYSKLGARSIVLEDNYKTNSQMAGWSLMIIAMLTLFASVCIRRCNEKEKHLRMPSPQYYLYVEAKEALEQFHTKAKELAKQNATRNVQIFLQNANKKEFDESIQEVAESLLSKYEQFFPIPPESPTYTTPVVMVDSPLKFPELLSEIDGPQIPKDEYPRHTTIEVDEDSKKLQLTPLNRDRVKLNRQHGQNGDPV</sequence>
<evidence type="ECO:0000256" key="3">
    <source>
        <dbReference type="ARBA" id="ARBA00022448"/>
    </source>
</evidence>
<name>A0ABN8PN20_9CNID</name>
<evidence type="ECO:0000256" key="10">
    <source>
        <dbReference type="SAM" id="Phobius"/>
    </source>
</evidence>
<evidence type="ECO:0000313" key="11">
    <source>
        <dbReference type="EMBL" id="CAH3147242.1"/>
    </source>
</evidence>
<accession>A0ABN8PN20</accession>
<feature type="transmembrane region" description="Helical" evidence="10">
    <location>
        <begin position="658"/>
        <end position="677"/>
    </location>
</feature>
<evidence type="ECO:0000256" key="6">
    <source>
        <dbReference type="ARBA" id="ARBA00023065"/>
    </source>
</evidence>
<feature type="transmembrane region" description="Helical" evidence="10">
    <location>
        <begin position="47"/>
        <end position="69"/>
    </location>
</feature>
<dbReference type="EMBL" id="CALNXI010000927">
    <property type="protein sequence ID" value="CAH3147242.1"/>
    <property type="molecule type" value="Genomic_DNA"/>
</dbReference>
<feature type="transmembrane region" description="Helical" evidence="10">
    <location>
        <begin position="104"/>
        <end position="121"/>
    </location>
</feature>
<evidence type="ECO:0000256" key="4">
    <source>
        <dbReference type="ARBA" id="ARBA00022692"/>
    </source>
</evidence>
<evidence type="ECO:0000256" key="1">
    <source>
        <dbReference type="ARBA" id="ARBA00004141"/>
    </source>
</evidence>
<evidence type="ECO:0000256" key="5">
    <source>
        <dbReference type="ARBA" id="ARBA00022989"/>
    </source>
</evidence>
<keyword evidence="3" id="KW-0813">Transport</keyword>
<comment type="similarity">
    <text evidence="2">Belongs to the CALHM family.</text>
</comment>
<feature type="transmembrane region" description="Helical" evidence="10">
    <location>
        <begin position="507"/>
        <end position="524"/>
    </location>
</feature>
<evidence type="ECO:0000256" key="9">
    <source>
        <dbReference type="SAM" id="MobiDB-lite"/>
    </source>
</evidence>
<evidence type="ECO:0000256" key="2">
    <source>
        <dbReference type="ARBA" id="ARBA00008497"/>
    </source>
</evidence>
<keyword evidence="4 10" id="KW-0812">Transmembrane</keyword>
<organism evidence="11 12">
    <name type="scientific">Porites evermanni</name>
    <dbReference type="NCBI Taxonomy" id="104178"/>
    <lineage>
        <taxon>Eukaryota</taxon>
        <taxon>Metazoa</taxon>
        <taxon>Cnidaria</taxon>
        <taxon>Anthozoa</taxon>
        <taxon>Hexacorallia</taxon>
        <taxon>Scleractinia</taxon>
        <taxon>Fungiina</taxon>
        <taxon>Poritidae</taxon>
        <taxon>Porites</taxon>
    </lineage>
</organism>